<dbReference type="Proteomes" id="UP000299102">
    <property type="component" value="Unassembled WGS sequence"/>
</dbReference>
<evidence type="ECO:0000313" key="1">
    <source>
        <dbReference type="EMBL" id="GBP62817.1"/>
    </source>
</evidence>
<dbReference type="AlphaFoldDB" id="A0A4C1XKL6"/>
<sequence>MKVAIESNHKAIAKKNELQKNLKCDNGVETRTGAVCCEINVILPSSRHPGSSFRPHGSAARGAAAGAAGAATPACGAAAQRALGALAPHSITASVHNI</sequence>
<reference evidence="1 2" key="1">
    <citation type="journal article" date="2019" name="Commun. Biol.">
        <title>The bagworm genome reveals a unique fibroin gene that provides high tensile strength.</title>
        <authorList>
            <person name="Kono N."/>
            <person name="Nakamura H."/>
            <person name="Ohtoshi R."/>
            <person name="Tomita M."/>
            <person name="Numata K."/>
            <person name="Arakawa K."/>
        </authorList>
    </citation>
    <scope>NUCLEOTIDE SEQUENCE [LARGE SCALE GENOMIC DNA]</scope>
</reference>
<keyword evidence="2" id="KW-1185">Reference proteome</keyword>
<dbReference type="EMBL" id="BGZK01000850">
    <property type="protein sequence ID" value="GBP62817.1"/>
    <property type="molecule type" value="Genomic_DNA"/>
</dbReference>
<evidence type="ECO:0000313" key="2">
    <source>
        <dbReference type="Proteomes" id="UP000299102"/>
    </source>
</evidence>
<protein>
    <submittedName>
        <fullName evidence="1">Uncharacterized protein</fullName>
    </submittedName>
</protein>
<comment type="caution">
    <text evidence="1">The sequence shown here is derived from an EMBL/GenBank/DDBJ whole genome shotgun (WGS) entry which is preliminary data.</text>
</comment>
<accession>A0A4C1XKL6</accession>
<proteinExistence type="predicted"/>
<gene>
    <name evidence="1" type="ORF">EVAR_50647_1</name>
</gene>
<organism evidence="1 2">
    <name type="scientific">Eumeta variegata</name>
    <name type="common">Bagworm moth</name>
    <name type="synonym">Eumeta japonica</name>
    <dbReference type="NCBI Taxonomy" id="151549"/>
    <lineage>
        <taxon>Eukaryota</taxon>
        <taxon>Metazoa</taxon>
        <taxon>Ecdysozoa</taxon>
        <taxon>Arthropoda</taxon>
        <taxon>Hexapoda</taxon>
        <taxon>Insecta</taxon>
        <taxon>Pterygota</taxon>
        <taxon>Neoptera</taxon>
        <taxon>Endopterygota</taxon>
        <taxon>Lepidoptera</taxon>
        <taxon>Glossata</taxon>
        <taxon>Ditrysia</taxon>
        <taxon>Tineoidea</taxon>
        <taxon>Psychidae</taxon>
        <taxon>Oiketicinae</taxon>
        <taxon>Eumeta</taxon>
    </lineage>
</organism>
<name>A0A4C1XKL6_EUMVA</name>